<keyword evidence="1" id="KW-0175">Coiled coil</keyword>
<dbReference type="Proteomes" id="UP000193719">
    <property type="component" value="Unassembled WGS sequence"/>
</dbReference>
<sequence length="1343" mass="152198">MEFIQSNFLNKPISLYDESLQQNIKSVNNTNENNNENTTKLNTITTSPLLNLISHSKKEFNNNKEHYKLSPSASISSIVDYNASLSSSSMSTVVENENIQSKHILSSIKTPILSNENLNELISFSPNKCKYPYTPSSSLLFASSKEFVNQNTNENTKNNANEYLNVKEVVSSLNENKTQSVKPTDDLLKNIYNMEIYGPFSTKLNDYSNISNQETKDTLEANNIETSILRPIDTYIDYSSIKSFINDDNPNNKSGTQKDQIIPCIEEVHKNKNDEIQLSIEKKLYKEEQKNKNELHVVSELKNIGISIMDIDYENNNKDTKENKNSQETGSLNEPIIKAKKKDKIDIILGKKIKKLIKKKDEEEIKKKIKSKKSEITILSDKKNLVEMDMNINPILDANGNKKIEKESSDEHTVEKIKDNTHIQYNSNNNSTSNNNNINSNNNNYYNNNSNDNNDNNDNNDKNNDKNININNINNDINNDDINKQLDSNLLQLHQCTSQSKKTPLKPSTYVTVNNKSENYVFKKNPHYKSKEDLKLHFNYPQNMNMYGQTFNYSSSPSIGSNTNVSQYNNQIPYNMPMEYNISTPIENATITTNLNSSLSIDLSQNIYTQINRNSLFQPVTYNLPHQHEINSEGNDEDTEKKEELIKEYEDFKEVTNTQKDEKLLGNKKTLHKKIKLRVQKKEKLEKLKQELKKDSSSIIASCDLSDNSKMTPKTEKKNIKFNIKKRLKLRINHQNTDDDMNRMENESTSRFSEILTEKCTTNVAVDANTEAVNITPIMNPISTTYMTPAAATQPFVLNSGNLQNNLLPECVLNNNNTNLKNDILYYQKQDSSLSLEKPSQSSDSYNFSILQIQSPQQQQQQQQHSTQHPSMQQQQTKSQINQPQSQLNSKLQATYSFNSQIQNGMEISRQYQQQQQQQLGLQLSAQYQQPLSTQNNVQCQLPITTLTQIPIQTVMKTDNSPQIQIPLPPQLTQIPIIKNDNTTTNDNPLSIPNEIKNEDINILTVSIQQSNKNQIKPNNAIIKDINKSHLSPINQLSQTTVLDSSIKTENSIQNSNKIELNESSTSSLLNLDLTNINIPKVTDISGLEIPIEIQNLDETADQIFSSLYNSSNSSSTVTAATTSNNTSVELPNLNVIHPMPDNAMDSNNNNSNNIMINADQSINSTTSMINLNSQTTSTIPPVPINMISSTIPLVPSNIINSATTTINHNFLNATGSTSNILGPVISEGLMNYTMYQYNTSYSSPTATVSATNSMNNLITVNPNTTTTSTNLIYNNNNNNNINQMPNYSVYPVDYQNFNVASVVPDYVNFKSIPHVKFEKIQKPKKVYYKRPKIYNTKKRGRQ</sequence>
<keyword evidence="4" id="KW-1185">Reference proteome</keyword>
<organism evidence="3 4">
    <name type="scientific">Piromyces finnis</name>
    <dbReference type="NCBI Taxonomy" id="1754191"/>
    <lineage>
        <taxon>Eukaryota</taxon>
        <taxon>Fungi</taxon>
        <taxon>Fungi incertae sedis</taxon>
        <taxon>Chytridiomycota</taxon>
        <taxon>Chytridiomycota incertae sedis</taxon>
        <taxon>Neocallimastigomycetes</taxon>
        <taxon>Neocallimastigales</taxon>
        <taxon>Neocallimastigaceae</taxon>
        <taxon>Piromyces</taxon>
    </lineage>
</organism>
<feature type="compositionally biased region" description="Low complexity" evidence="2">
    <location>
        <begin position="854"/>
        <end position="887"/>
    </location>
</feature>
<dbReference type="OrthoDB" id="2162846at2759"/>
<dbReference type="EMBL" id="MCFH01000016">
    <property type="protein sequence ID" value="ORX52263.1"/>
    <property type="molecule type" value="Genomic_DNA"/>
</dbReference>
<comment type="caution">
    <text evidence="3">The sequence shown here is derived from an EMBL/GenBank/DDBJ whole genome shotgun (WGS) entry which is preliminary data.</text>
</comment>
<accession>A0A1Y1VDY5</accession>
<name>A0A1Y1VDY5_9FUNG</name>
<evidence type="ECO:0000256" key="2">
    <source>
        <dbReference type="SAM" id="MobiDB-lite"/>
    </source>
</evidence>
<feature type="region of interest" description="Disordered" evidence="2">
    <location>
        <begin position="854"/>
        <end position="889"/>
    </location>
</feature>
<feature type="compositionally biased region" description="Low complexity" evidence="2">
    <location>
        <begin position="425"/>
        <end position="457"/>
    </location>
</feature>
<evidence type="ECO:0000313" key="3">
    <source>
        <dbReference type="EMBL" id="ORX52263.1"/>
    </source>
</evidence>
<reference evidence="3 4" key="1">
    <citation type="submission" date="2016-08" db="EMBL/GenBank/DDBJ databases">
        <title>Genomes of anaerobic fungi encode conserved fungal cellulosomes for biomass hydrolysis.</title>
        <authorList>
            <consortium name="DOE Joint Genome Institute"/>
            <person name="Haitjema C.H."/>
            <person name="Gilmore S.P."/>
            <person name="Henske J.K."/>
            <person name="Solomon K.V."/>
            <person name="De Groot R."/>
            <person name="Kuo A."/>
            <person name="Mondo S.J."/>
            <person name="Salamov A.A."/>
            <person name="Labutti K."/>
            <person name="Zhao Z."/>
            <person name="Chiniquy J."/>
            <person name="Barry K."/>
            <person name="Brewer H.M."/>
            <person name="Purvine S.O."/>
            <person name="Wright A.T."/>
            <person name="Boxma B."/>
            <person name="Van Alen T."/>
            <person name="Hackstein J.H."/>
            <person name="Baker S.E."/>
            <person name="Grigoriev I.V."/>
            <person name="O'Malley M.A."/>
        </authorList>
    </citation>
    <scope>NUCLEOTIDE SEQUENCE [LARGE SCALE GENOMIC DNA]</scope>
    <source>
        <strain evidence="4">finn</strain>
    </source>
</reference>
<dbReference type="STRING" id="1754191.A0A1Y1VDY5"/>
<protein>
    <submittedName>
        <fullName evidence="3">Uncharacterized protein</fullName>
    </submittedName>
</protein>
<evidence type="ECO:0000256" key="1">
    <source>
        <dbReference type="SAM" id="Coils"/>
    </source>
</evidence>
<reference evidence="3 4" key="2">
    <citation type="submission" date="2016-08" db="EMBL/GenBank/DDBJ databases">
        <title>Pervasive Adenine N6-methylation of Active Genes in Fungi.</title>
        <authorList>
            <consortium name="DOE Joint Genome Institute"/>
            <person name="Mondo S.J."/>
            <person name="Dannebaum R.O."/>
            <person name="Kuo R.C."/>
            <person name="Labutti K."/>
            <person name="Haridas S."/>
            <person name="Kuo A."/>
            <person name="Salamov A."/>
            <person name="Ahrendt S.R."/>
            <person name="Lipzen A."/>
            <person name="Sullivan W."/>
            <person name="Andreopoulos W.B."/>
            <person name="Clum A."/>
            <person name="Lindquist E."/>
            <person name="Daum C."/>
            <person name="Ramamoorthy G.K."/>
            <person name="Gryganskyi A."/>
            <person name="Culley D."/>
            <person name="Magnuson J.K."/>
            <person name="James T.Y."/>
            <person name="O'Malley M.A."/>
            <person name="Stajich J.E."/>
            <person name="Spatafora J.W."/>
            <person name="Visel A."/>
            <person name="Grigoriev I.V."/>
        </authorList>
    </citation>
    <scope>NUCLEOTIDE SEQUENCE [LARGE SCALE GENOMIC DNA]</scope>
    <source>
        <strain evidence="4">finn</strain>
    </source>
</reference>
<proteinExistence type="predicted"/>
<feature type="coiled-coil region" evidence="1">
    <location>
        <begin position="635"/>
        <end position="698"/>
    </location>
</feature>
<gene>
    <name evidence="3" type="ORF">BCR36DRAFT_411702</name>
</gene>
<evidence type="ECO:0000313" key="4">
    <source>
        <dbReference type="Proteomes" id="UP000193719"/>
    </source>
</evidence>
<feature type="region of interest" description="Disordered" evidence="2">
    <location>
        <begin position="400"/>
        <end position="471"/>
    </location>
</feature>
<feature type="compositionally biased region" description="Basic and acidic residues" evidence="2">
    <location>
        <begin position="400"/>
        <end position="421"/>
    </location>
</feature>